<evidence type="ECO:0000313" key="2">
    <source>
        <dbReference type="EMBL" id="ANB19731.1"/>
    </source>
</evidence>
<gene>
    <name evidence="2" type="ORF">I596_3748</name>
</gene>
<evidence type="ECO:0000313" key="3">
    <source>
        <dbReference type="Proteomes" id="UP000076830"/>
    </source>
</evidence>
<reference evidence="2 3" key="1">
    <citation type="submission" date="2016-04" db="EMBL/GenBank/DDBJ databases">
        <title>Complete genome sequence of Dokdonella koreensis DS-123T.</title>
        <authorList>
            <person name="Kim J.F."/>
            <person name="Lee H."/>
            <person name="Kwak M.-J."/>
        </authorList>
    </citation>
    <scope>NUCLEOTIDE SEQUENCE [LARGE SCALE GENOMIC DNA]</scope>
    <source>
        <strain evidence="2 3">DS-123</strain>
    </source>
</reference>
<protein>
    <submittedName>
        <fullName evidence="2">Uncharacterized protein</fullName>
    </submittedName>
</protein>
<evidence type="ECO:0000256" key="1">
    <source>
        <dbReference type="SAM" id="MobiDB-lite"/>
    </source>
</evidence>
<dbReference type="STRING" id="1300342.I596_3748"/>
<dbReference type="EMBL" id="CP015249">
    <property type="protein sequence ID" value="ANB19731.1"/>
    <property type="molecule type" value="Genomic_DNA"/>
</dbReference>
<feature type="region of interest" description="Disordered" evidence="1">
    <location>
        <begin position="32"/>
        <end position="63"/>
    </location>
</feature>
<dbReference type="Proteomes" id="UP000076830">
    <property type="component" value="Chromosome"/>
</dbReference>
<sequence>MRTFRNRRSTVTVAIAPSTGIAVDRYRRRSQFGRRGIPGSGAGPRNEPFIRIARCPRPRPSRA</sequence>
<dbReference type="AlphaFoldDB" id="A0A160DZ07"/>
<feature type="compositionally biased region" description="Basic residues" evidence="1">
    <location>
        <begin position="54"/>
        <end position="63"/>
    </location>
</feature>
<organism evidence="2 3">
    <name type="scientific">Dokdonella koreensis DS-123</name>
    <dbReference type="NCBI Taxonomy" id="1300342"/>
    <lineage>
        <taxon>Bacteria</taxon>
        <taxon>Pseudomonadati</taxon>
        <taxon>Pseudomonadota</taxon>
        <taxon>Gammaproteobacteria</taxon>
        <taxon>Lysobacterales</taxon>
        <taxon>Rhodanobacteraceae</taxon>
        <taxon>Dokdonella</taxon>
    </lineage>
</organism>
<keyword evidence="3" id="KW-1185">Reference proteome</keyword>
<name>A0A160DZ07_9GAMM</name>
<dbReference type="KEGG" id="dko:I596_3748"/>
<accession>A0A160DZ07</accession>
<proteinExistence type="predicted"/>